<comment type="caution">
    <text evidence="12">The sequence shown here is derived from an EMBL/GenBank/DDBJ whole genome shotgun (WGS) entry which is preliminary data.</text>
</comment>
<feature type="repeat" description="ANK" evidence="8">
    <location>
        <begin position="2171"/>
        <end position="2203"/>
    </location>
</feature>
<feature type="transmembrane region" description="Helical" evidence="10">
    <location>
        <begin position="1028"/>
        <end position="1052"/>
    </location>
</feature>
<evidence type="ECO:0000256" key="8">
    <source>
        <dbReference type="PROSITE-ProRule" id="PRU00023"/>
    </source>
</evidence>
<evidence type="ECO:0000256" key="9">
    <source>
        <dbReference type="SAM" id="MobiDB-lite"/>
    </source>
</evidence>
<dbReference type="OrthoDB" id="10254730at2759"/>
<dbReference type="PANTHER" id="PTHR12708">
    <property type="entry name" value="DNA POLYMERASE EPSILON SUBUNIT B"/>
    <property type="match status" value="1"/>
</dbReference>
<dbReference type="Pfam" id="PF13606">
    <property type="entry name" value="Ank_3"/>
    <property type="match status" value="1"/>
</dbReference>
<feature type="transmembrane region" description="Helical" evidence="10">
    <location>
        <begin position="848"/>
        <end position="869"/>
    </location>
</feature>
<keyword evidence="10" id="KW-0472">Membrane</keyword>
<feature type="repeat" description="ANK" evidence="8">
    <location>
        <begin position="2240"/>
        <end position="2272"/>
    </location>
</feature>
<keyword evidence="5" id="KW-0238">DNA-binding</keyword>
<evidence type="ECO:0000256" key="3">
    <source>
        <dbReference type="ARBA" id="ARBA00016011"/>
    </source>
</evidence>
<evidence type="ECO:0000256" key="1">
    <source>
        <dbReference type="ARBA" id="ARBA00004123"/>
    </source>
</evidence>
<evidence type="ECO:0000256" key="6">
    <source>
        <dbReference type="ARBA" id="ARBA00023242"/>
    </source>
</evidence>
<reference evidence="12 13" key="1">
    <citation type="journal article" date="2013" name="PLoS Genet.">
        <title>Genomic mechanisms accounting for the adaptation to parasitism in nematode-trapping fungi.</title>
        <authorList>
            <person name="Meerupati T."/>
            <person name="Andersson K.M."/>
            <person name="Friman E."/>
            <person name="Kumar D."/>
            <person name="Tunlid A."/>
            <person name="Ahren D."/>
        </authorList>
    </citation>
    <scope>NUCLEOTIDE SEQUENCE [LARGE SCALE GENOMIC DNA]</scope>
    <source>
        <strain evidence="12 13">CBS 200.50</strain>
    </source>
</reference>
<dbReference type="InterPro" id="IPR002110">
    <property type="entry name" value="Ankyrin_rpt"/>
</dbReference>
<dbReference type="Pfam" id="PF12796">
    <property type="entry name" value="Ank_2"/>
    <property type="match status" value="5"/>
</dbReference>
<feature type="compositionally biased region" description="Basic and acidic residues" evidence="9">
    <location>
        <begin position="663"/>
        <end position="672"/>
    </location>
</feature>
<dbReference type="Gene3D" id="1.25.40.20">
    <property type="entry name" value="Ankyrin repeat-containing domain"/>
    <property type="match status" value="4"/>
</dbReference>
<protein>
    <recommendedName>
        <fullName evidence="3">DNA polymerase epsilon subunit B</fullName>
    </recommendedName>
    <alternativeName>
        <fullName evidence="7">DNA polymerase II subunit 2</fullName>
    </alternativeName>
</protein>
<keyword evidence="10" id="KW-1133">Transmembrane helix</keyword>
<feature type="domain" description="DNA polymerase alpha/delta/epsilon subunit B" evidence="11">
    <location>
        <begin position="472"/>
        <end position="755"/>
    </location>
</feature>
<dbReference type="GO" id="GO:0003677">
    <property type="term" value="F:DNA binding"/>
    <property type="evidence" value="ECO:0007669"/>
    <property type="project" value="UniProtKB-KW"/>
</dbReference>
<keyword evidence="6" id="KW-0539">Nucleus</keyword>
<dbReference type="SMART" id="SM00248">
    <property type="entry name" value="ANK"/>
    <property type="match status" value="17"/>
</dbReference>
<keyword evidence="13" id="KW-1185">Reference proteome</keyword>
<feature type="repeat" description="ANK" evidence="8">
    <location>
        <begin position="2305"/>
        <end position="2337"/>
    </location>
</feature>
<evidence type="ECO:0000256" key="7">
    <source>
        <dbReference type="ARBA" id="ARBA00032930"/>
    </source>
</evidence>
<dbReference type="Proteomes" id="UP000015100">
    <property type="component" value="Unassembled WGS sequence"/>
</dbReference>
<dbReference type="InterPro" id="IPR036770">
    <property type="entry name" value="Ankyrin_rpt-contain_sf"/>
</dbReference>
<sequence>MSDSPDVQPSSPTTRERLGDMTIDDGEEEEAEDLYARDPLPPPRKPAPKTAPIFANLNRRRHSPPPPSSSAVGLSSDPFMPLNSSQFPAPRTREAPPKGQASRPTAPPRVLAVDIPPSSLRPLAFRIFTKKHNLTLKSEALSLLCSFIGRKCGADWKTSGSAERLLEEVARTWKRNEGAAAILVDGNEALRTVIKDLEVEGPGANKPSLLTRGDSFDFARAETHPASLSRENTELSSLSGSQATLVSKSGPDLEDINPRDYLHVVDAFTQPKYKYNHTRKQFERASKPSLLPDATAKAQVFLTRYYLIHHRLLRNPSFQPPTFAPSNSMTSRGTKTYFKITPIAHLLGRSGKPFFIFGLLSTSPDTGQLTLEDPTGTIQLDITHAKPIPEDGVWFSPGSFVVVDGTFESDGRFTAYTIGQPPSERRETSAEVFGHMDFLGISMPLEFSAGGGGGRGLRLAEKRLAAEGKGRVVVLSEIHLDLPRTHEALSKLFEKWEAESVRSEDPVELPMTVILCGKFVSDGFSWGNGSLGFKEALDQLAATLGAFDSLLTRTTFVIVPSDSDPWTAAFTGGASGILPRKGLPDIFTNKLKRAFTVANRDSGGAGGGKIVFASNPCRVGYFTREIVVFRDDMGSRFTRNNVRFKQAAGDSDADNTRRRRGKGNTDENHEMDVDQIEGATDLPSTQEEEGAAVSNGVSDDVKMARKLVKTILDQSYLSPYPVNIRPVLWDYTHALTLFPLPNYLILADPSTPPFTVTYEGCHVLNPARFLVADERRKARYVEFMIGTQTGAVQIVVVATLVSLPVASALNWDDFTNNFATDLAPLITLFGEQITKQFLSESLSVWDNVIFAMAPLGLLTAVVSAIRVCGTPSMRAFIGRAQESPGTAEVELLSCTSETTAELFNEGGIARVFGEPRILEIMAAPAIDRGRFIVGLFSDVHRACHWVDKMEFKPRSKWSPWGYNLEEPISQYHRPNLSLNVGITKLPKAFAYAAAAAGMFLQAGTLVFAALTIYTFPDHFPTATGPAEAYAFPMTFAGTVLVCFGMFLCAFIIERSTNEVHYKRYVDRRQESDPCKIYWIQPGGQSIGDQVFGSFIGYSADRYYIRSIRASHGAKDVAVLWIAVVASVLGFVVQFVGLRAMHATVILVQIGATLLMSIIRAMLRTQRMNGVMNILSSPNKGGRVSRKNPFLKRPKLLHGHELDLFSLHLYKIDSIAVEADLDQKIEMYPEPEKAVRDLEDENPGESDVPTVGGPLETRQHLADITSSVNGPSWDDLEVRTMARQLSAAIEGLVEVLSSIPSSNLTAFPGDVLKWPIKTKYDPISALPHATILFLDETTTGQLARQSSDSLSESKPEVFELSVLKGEGVSWRVEPSQLEALIGLWSFSLTIRDIGDGIEEKRISNHRIFLGHGDLENTAMWYQTWIQRKYTPVRGQAPTELLSSRGIHHLVDQHLFGNLTPVNKDDAARALFVKTPNTAAQMCAQDIFMFFLSAAIKEVPDIAGKTETRESRALKAQGGGILLQNTVVEEIAARFETSGLGSQEDAYMCIYPVLQQLGKMPSVKDIADAAINQAGLFKTQGKWKEAESLLQWLCNNPGMVEDDSSSEVQAFSKALIELYHSSLWDLDEFDLGFDGICKMLMNKKMNLKLSQMVQEYAWIALRIADDKCLDEQKSKLLSSGAKEDLVPNYNRDFKLVDWAKENCTVAIKYLLQKQKPESNQESDPDLNSQDFAGLTPLHWAIKHKNIEVANIFLEKNVDTNIFDNDLRGPISYAAEIGNPGLLEALLKRNEIQINLQAEQSGKTALILAAENGHIDCVRLLLAEQYLAVDEQDKTGATALYEAASKGHVEILELLLIKGANAAAETKSKRTALHAAAERGYTETVQVLLPQRINLDHEDEVFMTALDLASLNGFISTARLLLEHGAMPIRDWNVAYIIDDLKRRRHGEHSKSALRLAVRGGHLDIVKLYFAHFDSDPIDVYIKPDVWNENKGVALWEAITENDWEITDNHGPLIDFLLERGVEEYMTKATRDTPLHRAVDTGNKRLIELLLQMDYTRTHLEYFGESGRTALQEAAKDDDLQIVRMLLESGAQIHTKTTRDDTALHWAVGHKKTYDDTPAIVKILIENGALINAANSTKETPLFWALGAGGIKRNPAIFKVFLDNGADIMAQNSNGDSPLIIAAGSGPLSAVKVLVEAGMDVNLRNKLGETALFHASKMNCADIAQFLLENGARGSLEVWETVHKRTPLLIAALRGHYGAAKILVDAGANVNITDDERETPLSLACIKDYDTSKLLVDAGANVNAIRYDRHTPLLDTIDEDQYETFKLLIDSGADIEFRRRNSASPLFHAARLGRFGHMQLLLDRGADINAKNEYGDTLETTNLVYSESEVKKLVAEARKKRESEGK</sequence>
<dbReference type="GO" id="GO:0042276">
    <property type="term" value="P:error-prone translesion synthesis"/>
    <property type="evidence" value="ECO:0007669"/>
    <property type="project" value="TreeGrafter"/>
</dbReference>
<evidence type="ECO:0000313" key="13">
    <source>
        <dbReference type="Proteomes" id="UP000015100"/>
    </source>
</evidence>
<feature type="region of interest" description="Disordered" evidence="9">
    <location>
        <begin position="1"/>
        <end position="110"/>
    </location>
</feature>
<keyword evidence="4" id="KW-0235">DNA replication</keyword>
<feature type="repeat" description="ANK" evidence="8">
    <location>
        <begin position="1865"/>
        <end position="1897"/>
    </location>
</feature>
<evidence type="ECO:0000256" key="10">
    <source>
        <dbReference type="SAM" id="Phobius"/>
    </source>
</evidence>
<dbReference type="Pfam" id="PF04042">
    <property type="entry name" value="DNA_pol_E_B"/>
    <property type="match status" value="1"/>
</dbReference>
<feature type="transmembrane region" description="Helical" evidence="10">
    <location>
        <begin position="988"/>
        <end position="1016"/>
    </location>
</feature>
<dbReference type="InterPro" id="IPR007185">
    <property type="entry name" value="DNA_pol_a/d/e_bsu"/>
</dbReference>
<keyword evidence="10" id="KW-0812">Transmembrane</keyword>
<dbReference type="OMA" id="WEAITEN"/>
<evidence type="ECO:0000313" key="12">
    <source>
        <dbReference type="EMBL" id="EPS37921.1"/>
    </source>
</evidence>
<dbReference type="SUPFAM" id="SSF48403">
    <property type="entry name" value="Ankyrin repeat"/>
    <property type="match status" value="2"/>
</dbReference>
<comment type="similarity">
    <text evidence="2">Belongs to the DNA polymerase epsilon subunit B family.</text>
</comment>
<evidence type="ECO:0000256" key="4">
    <source>
        <dbReference type="ARBA" id="ARBA00022705"/>
    </source>
</evidence>
<dbReference type="PROSITE" id="PS50088">
    <property type="entry name" value="ANK_REPEAT"/>
    <property type="match status" value="12"/>
</dbReference>
<feature type="repeat" description="ANK" evidence="8">
    <location>
        <begin position="2338"/>
        <end position="2370"/>
    </location>
</feature>
<dbReference type="PRINTS" id="PR01415">
    <property type="entry name" value="ANKYRIN"/>
</dbReference>
<reference evidence="13" key="2">
    <citation type="submission" date="2013-04" db="EMBL/GenBank/DDBJ databases">
        <title>Genomic mechanisms accounting for the adaptation to parasitism in nematode-trapping fungi.</title>
        <authorList>
            <person name="Ahren D.G."/>
        </authorList>
    </citation>
    <scope>NUCLEOTIDE SEQUENCE [LARGE SCALE GENOMIC DNA]</scope>
    <source>
        <strain evidence="13">CBS 200.50</strain>
    </source>
</reference>
<feature type="region of interest" description="Disordered" evidence="9">
    <location>
        <begin position="644"/>
        <end position="674"/>
    </location>
</feature>
<dbReference type="Pfam" id="PF00023">
    <property type="entry name" value="Ank"/>
    <property type="match status" value="2"/>
</dbReference>
<comment type="subcellular location">
    <subcellularLocation>
        <location evidence="1">Nucleus</location>
    </subcellularLocation>
</comment>
<feature type="repeat" description="ANK" evidence="8">
    <location>
        <begin position="1832"/>
        <end position="1864"/>
    </location>
</feature>
<keyword evidence="8" id="KW-0040">ANK repeat</keyword>
<gene>
    <name evidence="12" type="ORF">H072_8368</name>
</gene>
<dbReference type="EMBL" id="AQGS01000598">
    <property type="protein sequence ID" value="EPS37921.1"/>
    <property type="molecule type" value="Genomic_DNA"/>
</dbReference>
<evidence type="ECO:0000256" key="2">
    <source>
        <dbReference type="ARBA" id="ARBA00009560"/>
    </source>
</evidence>
<dbReference type="GO" id="GO:0008622">
    <property type="term" value="C:epsilon DNA polymerase complex"/>
    <property type="evidence" value="ECO:0007669"/>
    <property type="project" value="InterPro"/>
</dbReference>
<feature type="repeat" description="ANK" evidence="8">
    <location>
        <begin position="2027"/>
        <end position="2049"/>
    </location>
</feature>
<dbReference type="HOGENOM" id="CLU_229248_0_0_1"/>
<dbReference type="eggNOG" id="KOG3818">
    <property type="taxonomic scope" value="Eukaryota"/>
</dbReference>
<feature type="compositionally biased region" description="Polar residues" evidence="9">
    <location>
        <begin position="1"/>
        <end position="13"/>
    </location>
</feature>
<dbReference type="GO" id="GO:0006261">
    <property type="term" value="P:DNA-templated DNA replication"/>
    <property type="evidence" value="ECO:0007669"/>
    <property type="project" value="InterPro"/>
</dbReference>
<feature type="transmembrane region" description="Helical" evidence="10">
    <location>
        <begin position="1116"/>
        <end position="1136"/>
    </location>
</feature>
<dbReference type="STRING" id="1284197.S8AA23"/>
<evidence type="ECO:0000256" key="5">
    <source>
        <dbReference type="ARBA" id="ARBA00023125"/>
    </source>
</evidence>
<feature type="repeat" description="ANK" evidence="8">
    <location>
        <begin position="1730"/>
        <end position="1762"/>
    </location>
</feature>
<dbReference type="PROSITE" id="PS50297">
    <property type="entry name" value="ANK_REP_REGION"/>
    <property type="match status" value="9"/>
</dbReference>
<accession>S8AA23</accession>
<dbReference type="PANTHER" id="PTHR12708:SF0">
    <property type="entry name" value="DNA POLYMERASE EPSILON SUBUNIT 2"/>
    <property type="match status" value="1"/>
</dbReference>
<feature type="repeat" description="ANK" evidence="8">
    <location>
        <begin position="2134"/>
        <end position="2170"/>
    </location>
</feature>
<feature type="repeat" description="ANK" evidence="8">
    <location>
        <begin position="1798"/>
        <end position="1819"/>
    </location>
</feature>
<proteinExistence type="inferred from homology"/>
<dbReference type="eggNOG" id="KOG4177">
    <property type="taxonomic scope" value="Eukaryota"/>
</dbReference>
<feature type="compositionally biased region" description="Acidic residues" evidence="9">
    <location>
        <begin position="22"/>
        <end position="33"/>
    </location>
</feature>
<dbReference type="InterPro" id="IPR016266">
    <property type="entry name" value="POLE2"/>
</dbReference>
<feature type="repeat" description="ANK" evidence="8">
    <location>
        <begin position="2096"/>
        <end position="2133"/>
    </location>
</feature>
<organism evidence="12 13">
    <name type="scientific">Dactylellina haptotyla (strain CBS 200.50)</name>
    <name type="common">Nematode-trapping fungus</name>
    <name type="synonym">Monacrosporium haptotylum</name>
    <dbReference type="NCBI Taxonomy" id="1284197"/>
    <lineage>
        <taxon>Eukaryota</taxon>
        <taxon>Fungi</taxon>
        <taxon>Dikarya</taxon>
        <taxon>Ascomycota</taxon>
        <taxon>Pezizomycotina</taxon>
        <taxon>Orbiliomycetes</taxon>
        <taxon>Orbiliales</taxon>
        <taxon>Orbiliaceae</taxon>
        <taxon>Dactylellina</taxon>
    </lineage>
</organism>
<name>S8AA23_DACHA</name>
<evidence type="ECO:0000259" key="11">
    <source>
        <dbReference type="Pfam" id="PF04042"/>
    </source>
</evidence>
<feature type="repeat" description="ANK" evidence="8">
    <location>
        <begin position="2063"/>
        <end position="2095"/>
    </location>
</feature>